<keyword evidence="2" id="KW-1185">Reference proteome</keyword>
<evidence type="ECO:0000313" key="2">
    <source>
        <dbReference type="Proteomes" id="UP000252387"/>
    </source>
</evidence>
<organism evidence="1 2">
    <name type="scientific">Rhodanobacter denitrificans</name>
    <dbReference type="NCBI Taxonomy" id="666685"/>
    <lineage>
        <taxon>Bacteria</taxon>
        <taxon>Pseudomonadati</taxon>
        <taxon>Pseudomonadota</taxon>
        <taxon>Gammaproteobacteria</taxon>
        <taxon>Lysobacterales</taxon>
        <taxon>Rhodanobacteraceae</taxon>
        <taxon>Rhodanobacter</taxon>
    </lineage>
</organism>
<accession>A0A368KBS6</accession>
<protein>
    <submittedName>
        <fullName evidence="1">DUF2252 domain-containing protein</fullName>
    </submittedName>
</protein>
<dbReference type="Pfam" id="PF10009">
    <property type="entry name" value="DUF2252"/>
    <property type="match status" value="1"/>
</dbReference>
<gene>
    <name evidence="1" type="ORF">DEO45_15485</name>
</gene>
<proteinExistence type="predicted"/>
<dbReference type="Proteomes" id="UP000252387">
    <property type="component" value="Unassembled WGS sequence"/>
</dbReference>
<dbReference type="RefSeq" id="WP_114345513.1">
    <property type="nucleotide sequence ID" value="NZ_QFWQ01000011.1"/>
</dbReference>
<dbReference type="InterPro" id="IPR018721">
    <property type="entry name" value="DUF2252"/>
</dbReference>
<dbReference type="PANTHER" id="PTHR39441">
    <property type="entry name" value="DUF2252 DOMAIN-CONTAINING PROTEIN"/>
    <property type="match status" value="1"/>
</dbReference>
<reference evidence="1 2" key="1">
    <citation type="submission" date="2018-05" db="EMBL/GenBank/DDBJ databases">
        <title>Draft genome sequence of Rhodanobacter denitrificans Yn1 isolated from gold copper mine.</title>
        <authorList>
            <person name="Yang N."/>
            <person name="Mazhar H.S."/>
            <person name="Rensing C."/>
        </authorList>
    </citation>
    <scope>NUCLEOTIDE SEQUENCE [LARGE SCALE GENOMIC DNA]</scope>
    <source>
        <strain evidence="1 2">Yn1</strain>
    </source>
</reference>
<sequence length="402" mass="44965">MSKKKLPDPALRGERLVQRRNLKMAKSVHAYVRGNTVQFYEWLEGSDRVLPHGPPVWICGDCHVSNIGPLADADGNINVQIRDLDQSVIGNPAHDLIRLGLSLAMAARGSDLPGVVTTKIMEQLIVGYELALRGRSGSSRTMQKRPETIQPVVKRAMRRKWKNLAAERIDGTDPDIPLSKKFWPISAAERNELEALMSSQDVHALATSLSHRDAKDKVEMLDAAYWVKGCSSLGLLRYAVLLRVGESKDPESSLCLIDVKEAVRSAAPRATNTAIPKNNALRIIEGAIHLAPNLGERMLAGLIQRKSVFLRELLPQDLKIDIEHLDQDQAMEVATYLGNVVGQAHARQMAADDRKRWLQELNRNRPKTIDTPSWLWRSVVELVQAHEGAYLEHCRRFANLPH</sequence>
<dbReference type="EMBL" id="QFWQ01000011">
    <property type="protein sequence ID" value="RCS28608.1"/>
    <property type="molecule type" value="Genomic_DNA"/>
</dbReference>
<dbReference type="OrthoDB" id="1491115at2"/>
<dbReference type="SUPFAM" id="SSF56112">
    <property type="entry name" value="Protein kinase-like (PK-like)"/>
    <property type="match status" value="1"/>
</dbReference>
<evidence type="ECO:0000313" key="1">
    <source>
        <dbReference type="EMBL" id="RCS28608.1"/>
    </source>
</evidence>
<comment type="caution">
    <text evidence="1">The sequence shown here is derived from an EMBL/GenBank/DDBJ whole genome shotgun (WGS) entry which is preliminary data.</text>
</comment>
<dbReference type="PANTHER" id="PTHR39441:SF1">
    <property type="entry name" value="DUF2252 DOMAIN-CONTAINING PROTEIN"/>
    <property type="match status" value="1"/>
</dbReference>
<dbReference type="InterPro" id="IPR011009">
    <property type="entry name" value="Kinase-like_dom_sf"/>
</dbReference>
<name>A0A368KBS6_9GAMM</name>
<dbReference type="AlphaFoldDB" id="A0A368KBS6"/>